<reference evidence="7" key="2">
    <citation type="submission" date="2009-11" db="EMBL/GenBank/DDBJ databases">
        <title>The Genome Sequence of Allomyces macrogynus strain ATCC 38327.</title>
        <authorList>
            <consortium name="The Broad Institute Genome Sequencing Platform"/>
            <person name="Russ C."/>
            <person name="Cuomo C."/>
            <person name="Shea T."/>
            <person name="Young S.K."/>
            <person name="Zeng Q."/>
            <person name="Koehrsen M."/>
            <person name="Haas B."/>
            <person name="Borodovsky M."/>
            <person name="Guigo R."/>
            <person name="Alvarado L."/>
            <person name="Berlin A."/>
            <person name="Borenstein D."/>
            <person name="Chen Z."/>
            <person name="Engels R."/>
            <person name="Freedman E."/>
            <person name="Gellesch M."/>
            <person name="Goldberg J."/>
            <person name="Griggs A."/>
            <person name="Gujja S."/>
            <person name="Heiman D."/>
            <person name="Hepburn T."/>
            <person name="Howarth C."/>
            <person name="Jen D."/>
            <person name="Larson L."/>
            <person name="Lewis B."/>
            <person name="Mehta T."/>
            <person name="Park D."/>
            <person name="Pearson M."/>
            <person name="Roberts A."/>
            <person name="Saif S."/>
            <person name="Shenoy N."/>
            <person name="Sisk P."/>
            <person name="Stolte C."/>
            <person name="Sykes S."/>
            <person name="Walk T."/>
            <person name="White J."/>
            <person name="Yandava C."/>
            <person name="Burger G."/>
            <person name="Gray M.W."/>
            <person name="Holland P.W.H."/>
            <person name="King N."/>
            <person name="Lang F.B.F."/>
            <person name="Roger A.J."/>
            <person name="Ruiz-Trillo I."/>
            <person name="Lander E."/>
            <person name="Nusbaum C."/>
        </authorList>
    </citation>
    <scope>NUCLEOTIDE SEQUENCE [LARGE SCALE GENOMIC DNA]</scope>
    <source>
        <strain evidence="7">ATCC 38327</strain>
    </source>
</reference>
<dbReference type="SMART" id="SM00177">
    <property type="entry name" value="ARF"/>
    <property type="match status" value="1"/>
</dbReference>
<dbReference type="SUPFAM" id="SSF52540">
    <property type="entry name" value="P-loop containing nucleoside triphosphate hydrolases"/>
    <property type="match status" value="1"/>
</dbReference>
<dbReference type="NCBIfam" id="TIGR00231">
    <property type="entry name" value="small_GTP"/>
    <property type="match status" value="1"/>
</dbReference>
<feature type="binding site" evidence="5">
    <location>
        <position position="77"/>
    </location>
    <ligand>
        <name>Mg(2+)</name>
        <dbReference type="ChEBI" id="CHEBI:18420"/>
    </ligand>
</feature>
<accession>A0A0L0RX02</accession>
<evidence type="ECO:0000313" key="6">
    <source>
        <dbReference type="EMBL" id="KNE54922.1"/>
    </source>
</evidence>
<dbReference type="eggNOG" id="KOG0070">
    <property type="taxonomic scope" value="Eukaryota"/>
</dbReference>
<dbReference type="Proteomes" id="UP000054350">
    <property type="component" value="Unassembled WGS sequence"/>
</dbReference>
<organism evidence="6 7">
    <name type="scientific">Allomyces macrogynus (strain ATCC 38327)</name>
    <name type="common">Allomyces javanicus var. macrogynus</name>
    <dbReference type="NCBI Taxonomy" id="578462"/>
    <lineage>
        <taxon>Eukaryota</taxon>
        <taxon>Fungi</taxon>
        <taxon>Fungi incertae sedis</taxon>
        <taxon>Blastocladiomycota</taxon>
        <taxon>Blastocladiomycetes</taxon>
        <taxon>Blastocladiales</taxon>
        <taxon>Blastocladiaceae</taxon>
        <taxon>Allomyces</taxon>
    </lineage>
</organism>
<dbReference type="InterPro" id="IPR005225">
    <property type="entry name" value="Small_GTP-bd"/>
</dbReference>
<evidence type="ECO:0000256" key="3">
    <source>
        <dbReference type="ARBA" id="ARBA00023134"/>
    </source>
</evidence>
<feature type="binding site" evidence="5">
    <location>
        <position position="98"/>
    </location>
    <ligand>
        <name>Mg(2+)</name>
        <dbReference type="ChEBI" id="CHEBI:18420"/>
    </ligand>
</feature>
<dbReference type="InterPro" id="IPR027417">
    <property type="entry name" value="P-loop_NTPase"/>
</dbReference>
<keyword evidence="5" id="KW-0460">Magnesium</keyword>
<feature type="binding site" evidence="4">
    <location>
        <position position="120"/>
    </location>
    <ligand>
        <name>GTP</name>
        <dbReference type="ChEBI" id="CHEBI:37565"/>
    </ligand>
</feature>
<reference evidence="6 7" key="1">
    <citation type="submission" date="2009-11" db="EMBL/GenBank/DDBJ databases">
        <title>Annotation of Allomyces macrogynus ATCC 38327.</title>
        <authorList>
            <consortium name="The Broad Institute Genome Sequencing Platform"/>
            <person name="Russ C."/>
            <person name="Cuomo C."/>
            <person name="Burger G."/>
            <person name="Gray M.W."/>
            <person name="Holland P.W.H."/>
            <person name="King N."/>
            <person name="Lang F.B.F."/>
            <person name="Roger A.J."/>
            <person name="Ruiz-Trillo I."/>
            <person name="Young S.K."/>
            <person name="Zeng Q."/>
            <person name="Gargeya S."/>
            <person name="Fitzgerald M."/>
            <person name="Haas B."/>
            <person name="Abouelleil A."/>
            <person name="Alvarado L."/>
            <person name="Arachchi H.M."/>
            <person name="Berlin A."/>
            <person name="Chapman S.B."/>
            <person name="Gearin G."/>
            <person name="Goldberg J."/>
            <person name="Griggs A."/>
            <person name="Gujja S."/>
            <person name="Hansen M."/>
            <person name="Heiman D."/>
            <person name="Howarth C."/>
            <person name="Larimer J."/>
            <person name="Lui A."/>
            <person name="MacDonald P.J.P."/>
            <person name="McCowen C."/>
            <person name="Montmayeur A."/>
            <person name="Murphy C."/>
            <person name="Neiman D."/>
            <person name="Pearson M."/>
            <person name="Priest M."/>
            <person name="Roberts A."/>
            <person name="Saif S."/>
            <person name="Shea T."/>
            <person name="Sisk P."/>
            <person name="Stolte C."/>
            <person name="Sykes S."/>
            <person name="Wortman J."/>
            <person name="Nusbaum C."/>
            <person name="Birren B."/>
        </authorList>
    </citation>
    <scope>NUCLEOTIDE SEQUENCE [LARGE SCALE GENOMIC DNA]</scope>
    <source>
        <strain evidence="6 7">ATCC 38327</strain>
    </source>
</reference>
<proteinExistence type="inferred from homology"/>
<dbReference type="Gene3D" id="3.40.50.300">
    <property type="entry name" value="P-loop containing nucleotide triphosphate hydrolases"/>
    <property type="match status" value="1"/>
</dbReference>
<evidence type="ECO:0000313" key="7">
    <source>
        <dbReference type="Proteomes" id="UP000054350"/>
    </source>
</evidence>
<dbReference type="OMA" id="NKPWHIC"/>
<feature type="binding site" evidence="4">
    <location>
        <begin position="70"/>
        <end position="77"/>
    </location>
    <ligand>
        <name>GTP</name>
        <dbReference type="ChEBI" id="CHEBI:37565"/>
    </ligand>
</feature>
<evidence type="ECO:0000256" key="1">
    <source>
        <dbReference type="ARBA" id="ARBA00010290"/>
    </source>
</evidence>
<dbReference type="Pfam" id="PF00025">
    <property type="entry name" value="Arf"/>
    <property type="match status" value="1"/>
</dbReference>
<dbReference type="STRING" id="578462.A0A0L0RX02"/>
<sequence>MSRRQPWQRHTFLDHPRPAAIYSAHCFEVSKRSRRSNNLIDEEREMGFMSAITSFLGRYRSRKASLLVVGLDNAGKSTIVQYYKPDSSRVPADQIPPTVGFHIDRFTRDHVQLTVFDMSGSARYRDLWPYYAAETDAVVFVIDAADKTRIECARRELLDVLHNSELKVRECPFLFLCNKCDMADTMPAAEVAAILGLDAFKDRSWYICECSALTGQGLSEGMAWLIEQLSVAR</sequence>
<dbReference type="PRINTS" id="PR00449">
    <property type="entry name" value="RASTRNSFRMNG"/>
</dbReference>
<dbReference type="PROSITE" id="PS51417">
    <property type="entry name" value="ARF"/>
    <property type="match status" value="1"/>
</dbReference>
<dbReference type="InterPro" id="IPR006689">
    <property type="entry name" value="Small_GTPase_ARF/SAR"/>
</dbReference>
<keyword evidence="7" id="KW-1185">Reference proteome</keyword>
<keyword evidence="2 4" id="KW-0547">Nucleotide-binding</keyword>
<protein>
    <submittedName>
        <fullName evidence="6">Small GTP-binding protein domain</fullName>
    </submittedName>
</protein>
<dbReference type="SMART" id="SM00178">
    <property type="entry name" value="SAR"/>
    <property type="match status" value="1"/>
</dbReference>
<comment type="similarity">
    <text evidence="1">Belongs to the small GTPase superfamily. Arf family.</text>
</comment>
<dbReference type="InterPro" id="IPR024156">
    <property type="entry name" value="Small_GTPase_ARF"/>
</dbReference>
<dbReference type="EMBL" id="GG745328">
    <property type="protein sequence ID" value="KNE54922.1"/>
    <property type="molecule type" value="Genomic_DNA"/>
</dbReference>
<dbReference type="OrthoDB" id="2011769at2759"/>
<evidence type="ECO:0000256" key="2">
    <source>
        <dbReference type="ARBA" id="ARBA00022741"/>
    </source>
</evidence>
<dbReference type="GO" id="GO:0005525">
    <property type="term" value="F:GTP binding"/>
    <property type="evidence" value="ECO:0007669"/>
    <property type="project" value="UniProtKB-KW"/>
</dbReference>
<name>A0A0L0RX02_ALLM3</name>
<evidence type="ECO:0000256" key="4">
    <source>
        <dbReference type="PIRSR" id="PIRSR606689-1"/>
    </source>
</evidence>
<dbReference type="VEuPathDB" id="FungiDB:AMAG_17720"/>
<dbReference type="AlphaFoldDB" id="A0A0L0RX02"/>
<gene>
    <name evidence="6" type="ORF">AMAG_17720</name>
</gene>
<keyword evidence="3 4" id="KW-0342">GTP-binding</keyword>
<feature type="binding site" evidence="4">
    <location>
        <begin position="178"/>
        <end position="181"/>
    </location>
    <ligand>
        <name>GTP</name>
        <dbReference type="ChEBI" id="CHEBI:37565"/>
    </ligand>
</feature>
<dbReference type="GO" id="GO:0046872">
    <property type="term" value="F:metal ion binding"/>
    <property type="evidence" value="ECO:0007669"/>
    <property type="project" value="UniProtKB-KW"/>
</dbReference>
<dbReference type="GO" id="GO:0003924">
    <property type="term" value="F:GTPase activity"/>
    <property type="evidence" value="ECO:0007669"/>
    <property type="project" value="InterPro"/>
</dbReference>
<keyword evidence="5" id="KW-0479">Metal-binding</keyword>
<dbReference type="FunFam" id="3.40.50.300:FF:001166">
    <property type="entry name" value="ADP-ribosylation factor D"/>
    <property type="match status" value="1"/>
</dbReference>
<evidence type="ECO:0000256" key="5">
    <source>
        <dbReference type="PIRSR" id="PIRSR606689-2"/>
    </source>
</evidence>
<dbReference type="PANTHER" id="PTHR11711">
    <property type="entry name" value="ADP RIBOSYLATION FACTOR-RELATED"/>
    <property type="match status" value="1"/>
</dbReference>